<evidence type="ECO:0000256" key="6">
    <source>
        <dbReference type="SAM" id="Phobius"/>
    </source>
</evidence>
<dbReference type="SUPFAM" id="SSF144083">
    <property type="entry name" value="Magnesium transport protein CorA, transmembrane region"/>
    <property type="match status" value="1"/>
</dbReference>
<dbReference type="AlphaFoldDB" id="A0A1T4MCQ7"/>
<dbReference type="Gene3D" id="1.20.58.340">
    <property type="entry name" value="Magnesium transport protein CorA, transmembrane region"/>
    <property type="match status" value="2"/>
</dbReference>
<dbReference type="GO" id="GO:0046873">
    <property type="term" value="F:metal ion transmembrane transporter activity"/>
    <property type="evidence" value="ECO:0007669"/>
    <property type="project" value="InterPro"/>
</dbReference>
<evidence type="ECO:0000256" key="5">
    <source>
        <dbReference type="ARBA" id="ARBA00023136"/>
    </source>
</evidence>
<protein>
    <submittedName>
        <fullName evidence="7">Magnesium transporter</fullName>
    </submittedName>
</protein>
<dbReference type="Gene3D" id="3.30.460.20">
    <property type="entry name" value="CorA soluble domain-like"/>
    <property type="match status" value="1"/>
</dbReference>
<keyword evidence="3 6" id="KW-0812">Transmembrane</keyword>
<accession>A0A1T4MCQ7</accession>
<dbReference type="SUPFAM" id="SSF143865">
    <property type="entry name" value="CorA soluble domain-like"/>
    <property type="match status" value="1"/>
</dbReference>
<gene>
    <name evidence="7" type="ORF">SAMN02745152_00850</name>
</gene>
<sequence length="325" mass="37860">MITYWQQENGLFVKKDRNNLNLNERVWVDARNVTSKEISILEKTYNLDHDHVVDSLDPDELPRIEQGEGYVLTIMRLPVFLPNSEVRYHTAPMGAIIFQNTIITLCWTDCEVLKDLSANRIKDLNIADFPAFITRILSRADTMFLRYLKEINRSTNSIQQELQESIENNELIQLFNLEKSLMYFTSSLKSNQLLLEKIRKTKIIKFDEEDQDWLDDVEIDNRQAMEMANTYSQTITGTMDAFASVISNNMNAAMKQLTVFSIALMLISFITSFWGMNIRLPWSKSDSWTGFIVICIGCFVIATSSFILINFMTKIKKKIRRWKNK</sequence>
<dbReference type="PANTHER" id="PTHR47891">
    <property type="entry name" value="TRANSPORTER-RELATED"/>
    <property type="match status" value="1"/>
</dbReference>
<comment type="similarity">
    <text evidence="2">Belongs to the CorA metal ion transporter (MIT) (TC 1.A.35) family.</text>
</comment>
<keyword evidence="4 6" id="KW-1133">Transmembrane helix</keyword>
<dbReference type="GO" id="GO:0016020">
    <property type="term" value="C:membrane"/>
    <property type="evidence" value="ECO:0007669"/>
    <property type="project" value="UniProtKB-SubCell"/>
</dbReference>
<comment type="subcellular location">
    <subcellularLocation>
        <location evidence="1">Membrane</location>
        <topology evidence="1">Multi-pass membrane protein</topology>
    </subcellularLocation>
</comment>
<evidence type="ECO:0000313" key="8">
    <source>
        <dbReference type="Proteomes" id="UP000190395"/>
    </source>
</evidence>
<dbReference type="Proteomes" id="UP000190395">
    <property type="component" value="Unassembled WGS sequence"/>
</dbReference>
<dbReference type="OrthoDB" id="9803416at2"/>
<reference evidence="7 8" key="1">
    <citation type="submission" date="2017-02" db="EMBL/GenBank/DDBJ databases">
        <authorList>
            <person name="Peterson S.W."/>
        </authorList>
    </citation>
    <scope>NUCLEOTIDE SEQUENCE [LARGE SCALE GENOMIC DNA]</scope>
    <source>
        <strain evidence="7 8">ATCC BAA-909</strain>
    </source>
</reference>
<organism evidence="7 8">
    <name type="scientific">Treponema berlinense</name>
    <dbReference type="NCBI Taxonomy" id="225004"/>
    <lineage>
        <taxon>Bacteria</taxon>
        <taxon>Pseudomonadati</taxon>
        <taxon>Spirochaetota</taxon>
        <taxon>Spirochaetia</taxon>
        <taxon>Spirochaetales</taxon>
        <taxon>Treponemataceae</taxon>
        <taxon>Treponema</taxon>
    </lineage>
</organism>
<evidence type="ECO:0000256" key="3">
    <source>
        <dbReference type="ARBA" id="ARBA00022692"/>
    </source>
</evidence>
<dbReference type="InterPro" id="IPR002523">
    <property type="entry name" value="MgTranspt_CorA/ZnTranspt_ZntB"/>
</dbReference>
<evidence type="ECO:0000256" key="2">
    <source>
        <dbReference type="ARBA" id="ARBA00009765"/>
    </source>
</evidence>
<name>A0A1T4MCQ7_9SPIR</name>
<dbReference type="InterPro" id="IPR047199">
    <property type="entry name" value="CorA-like"/>
</dbReference>
<dbReference type="PANTHER" id="PTHR47891:SF2">
    <property type="entry name" value="MAGNESIUM AND COBALT TRANSPORTER"/>
    <property type="match status" value="1"/>
</dbReference>
<dbReference type="CDD" id="cd12827">
    <property type="entry name" value="EcCorA_ZntB-like_u2"/>
    <property type="match status" value="1"/>
</dbReference>
<evidence type="ECO:0000256" key="4">
    <source>
        <dbReference type="ARBA" id="ARBA00022989"/>
    </source>
</evidence>
<feature type="transmembrane region" description="Helical" evidence="6">
    <location>
        <begin position="288"/>
        <end position="311"/>
    </location>
</feature>
<feature type="transmembrane region" description="Helical" evidence="6">
    <location>
        <begin position="257"/>
        <end position="276"/>
    </location>
</feature>
<dbReference type="STRING" id="225004.SAMN02745152_00850"/>
<evidence type="ECO:0000256" key="1">
    <source>
        <dbReference type="ARBA" id="ARBA00004141"/>
    </source>
</evidence>
<keyword evidence="8" id="KW-1185">Reference proteome</keyword>
<dbReference type="EMBL" id="FUXC01000003">
    <property type="protein sequence ID" value="SJZ64647.1"/>
    <property type="molecule type" value="Genomic_DNA"/>
</dbReference>
<dbReference type="RefSeq" id="WP_078930598.1">
    <property type="nucleotide sequence ID" value="NZ_CAMCOW010000139.1"/>
</dbReference>
<dbReference type="Pfam" id="PF01544">
    <property type="entry name" value="CorA"/>
    <property type="match status" value="1"/>
</dbReference>
<dbReference type="InterPro" id="IPR045863">
    <property type="entry name" value="CorA_TM1_TM2"/>
</dbReference>
<proteinExistence type="inferred from homology"/>
<dbReference type="GeneID" id="303367108"/>
<dbReference type="InterPro" id="IPR045861">
    <property type="entry name" value="CorA_cytoplasmic_dom"/>
</dbReference>
<keyword evidence="5 6" id="KW-0472">Membrane</keyword>
<evidence type="ECO:0000313" key="7">
    <source>
        <dbReference type="EMBL" id="SJZ64647.1"/>
    </source>
</evidence>